<dbReference type="OrthoDB" id="7464126at2759"/>
<evidence type="ECO:0000256" key="4">
    <source>
        <dbReference type="SAM" id="MobiDB-lite"/>
    </source>
</evidence>
<dbReference type="PROSITE" id="PS50088">
    <property type="entry name" value="ANK_REPEAT"/>
    <property type="match status" value="4"/>
</dbReference>
<evidence type="ECO:0000256" key="1">
    <source>
        <dbReference type="ARBA" id="ARBA00022737"/>
    </source>
</evidence>
<proteinExistence type="predicted"/>
<protein>
    <submittedName>
        <fullName evidence="5">Uncharacterized protein</fullName>
    </submittedName>
</protein>
<dbReference type="SMART" id="SM00248">
    <property type="entry name" value="ANK"/>
    <property type="match status" value="8"/>
</dbReference>
<sequence length="656" mass="75681">MSALEEHGFKNQNAKIRHKCDYCDYSSDSSDTIDYESDESDAEGDDPATCRENLEKLKSLLQDKQIDRQVKEERREFHRQLHRLVRRWKKLLPDLRDIFRPEEIDWLLSEDMHRGRHAFIDFAIRTGYKDEPEVDENGKPSSTRLTTAVHHAARDWDGEAILKLFKIYSRFDVNYRDESGFSHFHAACAYGCDDVVEKFLESGQDPNCLPRESGDESSVDPPLFLAIARDHKRTMELLLRGGADPKLADKNGWTPLHMICGRKYDDGMAELFFEINDEKRQRVDVDAQSQWGDRPLQLALENKRENVTELLLRRGAEPSLVKRNGSNCVHLICVQGPDGEVATFLKTFFEIVEKIGRSVEVDSRDELGRTPLQRAVERDHKKVVEVLLRNGADPNSADDEGLTFLHSICTKGNDDRLAKSLFEIGKEKNLFTVQVDARDKKGRTPLQWAVANFLPDVVDVLLNHGADISSYVYPSEEHFDECKWLRTNLSKLKLVLHNLAVIEHLEKRGYEPLRRDALAIMRIFLEDASHETSVSLDHLRGSEKFVSKARELWVNSSLELSLYDFVRLRHAEKLLPTVADFLSFVNSNGLSRLPGRYGDACERYLADKMEREFFRRWTLDSFLELVHKRLPIECCDMILDLMENEDLMRVCQAAEL</sequence>
<feature type="repeat" description="ANK" evidence="3">
    <location>
        <begin position="218"/>
        <end position="250"/>
    </location>
</feature>
<dbReference type="Proteomes" id="UP000479190">
    <property type="component" value="Unassembled WGS sequence"/>
</dbReference>
<dbReference type="Pfam" id="PF12796">
    <property type="entry name" value="Ank_2"/>
    <property type="match status" value="2"/>
</dbReference>
<dbReference type="InterPro" id="IPR002110">
    <property type="entry name" value="Ankyrin_rpt"/>
</dbReference>
<dbReference type="InterPro" id="IPR036770">
    <property type="entry name" value="Ankyrin_rpt-contain_sf"/>
</dbReference>
<evidence type="ECO:0000256" key="2">
    <source>
        <dbReference type="ARBA" id="ARBA00023043"/>
    </source>
</evidence>
<keyword evidence="6" id="KW-1185">Reference proteome</keyword>
<keyword evidence="1" id="KW-0677">Repeat</keyword>
<feature type="repeat" description="ANK" evidence="3">
    <location>
        <begin position="291"/>
        <end position="323"/>
    </location>
</feature>
<name>A0A6H5J7W6_9HYME</name>
<keyword evidence="2 3" id="KW-0040">ANK repeat</keyword>
<organism evidence="5 6">
    <name type="scientific">Trichogramma brassicae</name>
    <dbReference type="NCBI Taxonomy" id="86971"/>
    <lineage>
        <taxon>Eukaryota</taxon>
        <taxon>Metazoa</taxon>
        <taxon>Ecdysozoa</taxon>
        <taxon>Arthropoda</taxon>
        <taxon>Hexapoda</taxon>
        <taxon>Insecta</taxon>
        <taxon>Pterygota</taxon>
        <taxon>Neoptera</taxon>
        <taxon>Endopterygota</taxon>
        <taxon>Hymenoptera</taxon>
        <taxon>Apocrita</taxon>
        <taxon>Proctotrupomorpha</taxon>
        <taxon>Chalcidoidea</taxon>
        <taxon>Trichogrammatidae</taxon>
        <taxon>Trichogramma</taxon>
    </lineage>
</organism>
<dbReference type="Gene3D" id="1.25.40.20">
    <property type="entry name" value="Ankyrin repeat-containing domain"/>
    <property type="match status" value="2"/>
</dbReference>
<dbReference type="PROSITE" id="PS50297">
    <property type="entry name" value="ANK_REP_REGION"/>
    <property type="match status" value="2"/>
</dbReference>
<gene>
    <name evidence="5" type="ORF">TBRA_LOCUS15827</name>
</gene>
<evidence type="ECO:0000256" key="3">
    <source>
        <dbReference type="PROSITE-ProRule" id="PRU00023"/>
    </source>
</evidence>
<dbReference type="PANTHER" id="PTHR24198:SF165">
    <property type="entry name" value="ANKYRIN REPEAT-CONTAINING PROTEIN-RELATED"/>
    <property type="match status" value="1"/>
</dbReference>
<evidence type="ECO:0000313" key="5">
    <source>
        <dbReference type="EMBL" id="CAB0044239.1"/>
    </source>
</evidence>
<feature type="compositionally biased region" description="Acidic residues" evidence="4">
    <location>
        <begin position="31"/>
        <end position="46"/>
    </location>
</feature>
<feature type="region of interest" description="Disordered" evidence="4">
    <location>
        <begin position="27"/>
        <end position="47"/>
    </location>
</feature>
<accession>A0A6H5J7W6</accession>
<dbReference type="SUPFAM" id="SSF48403">
    <property type="entry name" value="Ankyrin repeat"/>
    <property type="match status" value="1"/>
</dbReference>
<dbReference type="AlphaFoldDB" id="A0A6H5J7W6"/>
<reference evidence="5 6" key="1">
    <citation type="submission" date="2020-02" db="EMBL/GenBank/DDBJ databases">
        <authorList>
            <person name="Ferguson B K."/>
        </authorList>
    </citation>
    <scope>NUCLEOTIDE SEQUENCE [LARGE SCALE GENOMIC DNA]</scope>
</reference>
<dbReference type="PANTHER" id="PTHR24198">
    <property type="entry name" value="ANKYRIN REPEAT AND PROTEIN KINASE DOMAIN-CONTAINING PROTEIN"/>
    <property type="match status" value="1"/>
</dbReference>
<feature type="repeat" description="ANK" evidence="3">
    <location>
        <begin position="441"/>
        <end position="473"/>
    </location>
</feature>
<evidence type="ECO:0000313" key="6">
    <source>
        <dbReference type="Proteomes" id="UP000479190"/>
    </source>
</evidence>
<feature type="repeat" description="ANK" evidence="3">
    <location>
        <begin position="367"/>
        <end position="399"/>
    </location>
</feature>
<dbReference type="EMBL" id="CADCXV010001416">
    <property type="protein sequence ID" value="CAB0044239.1"/>
    <property type="molecule type" value="Genomic_DNA"/>
</dbReference>